<dbReference type="InterPro" id="IPR036514">
    <property type="entry name" value="SGNH_hydro_sf"/>
</dbReference>
<name>A0AAW0CI36_9AGAR</name>
<accession>A0AAW0CI36</accession>
<dbReference type="GO" id="GO:0016788">
    <property type="term" value="F:hydrolase activity, acting on ester bonds"/>
    <property type="evidence" value="ECO:0007669"/>
    <property type="project" value="InterPro"/>
</dbReference>
<dbReference type="Proteomes" id="UP001362999">
    <property type="component" value="Unassembled WGS sequence"/>
</dbReference>
<dbReference type="Gene3D" id="3.40.50.1110">
    <property type="entry name" value="SGNH hydrolase"/>
    <property type="match status" value="1"/>
</dbReference>
<feature type="signal peptide" evidence="1">
    <location>
        <begin position="1"/>
        <end position="19"/>
    </location>
</feature>
<proteinExistence type="predicted"/>
<dbReference type="Pfam" id="PF00657">
    <property type="entry name" value="Lipase_GDSL"/>
    <property type="match status" value="1"/>
</dbReference>
<comment type="caution">
    <text evidence="2">The sequence shown here is derived from an EMBL/GenBank/DDBJ whole genome shotgun (WGS) entry which is preliminary data.</text>
</comment>
<sequence>MLRLSRLAFIASSLSFVNGFNPAVASSQSLRPSYWFSFGDSYTQTGFSISIGPLPSPSNPLGNPAYPGDTATPGENWIDVATTKFNHSLILTYNFAFSGATVSRDIVPPFADFVRTLPDQIDELVAWDSWNTKRVWRSDDSLFSIWIGINDIDLSYALDVNHTALTDKLITRYFEQVESLVPPLNRTPSLLGQPASVCAKEAGIIAYYNAQLREGVRAFRQRKRHQKQGEVKIWEYDAYEAFTRVLDRPGEYGFNNVTGDDGTPGQFWYNWLHPVSAAQVIFGREIGKLLAGTPW</sequence>
<keyword evidence="1" id="KW-0732">Signal</keyword>
<feature type="chain" id="PRO_5043519289" evidence="1">
    <location>
        <begin position="20"/>
        <end position="295"/>
    </location>
</feature>
<dbReference type="InterPro" id="IPR001087">
    <property type="entry name" value="GDSL"/>
</dbReference>
<evidence type="ECO:0000256" key="1">
    <source>
        <dbReference type="SAM" id="SignalP"/>
    </source>
</evidence>
<protein>
    <submittedName>
        <fullName evidence="2">Family 16 carbohydrate esterase</fullName>
    </submittedName>
</protein>
<dbReference type="EMBL" id="JAWWNJ010000017">
    <property type="protein sequence ID" value="KAK7038569.1"/>
    <property type="molecule type" value="Genomic_DNA"/>
</dbReference>
<keyword evidence="3" id="KW-1185">Reference proteome</keyword>
<gene>
    <name evidence="2" type="ORF">R3P38DRAFT_2906564</name>
</gene>
<evidence type="ECO:0000313" key="2">
    <source>
        <dbReference type="EMBL" id="KAK7038569.1"/>
    </source>
</evidence>
<dbReference type="CDD" id="cd01846">
    <property type="entry name" value="fatty_acyltransferase_like"/>
    <property type="match status" value="1"/>
</dbReference>
<organism evidence="2 3">
    <name type="scientific">Favolaschia claudopus</name>
    <dbReference type="NCBI Taxonomy" id="2862362"/>
    <lineage>
        <taxon>Eukaryota</taxon>
        <taxon>Fungi</taxon>
        <taxon>Dikarya</taxon>
        <taxon>Basidiomycota</taxon>
        <taxon>Agaricomycotina</taxon>
        <taxon>Agaricomycetes</taxon>
        <taxon>Agaricomycetidae</taxon>
        <taxon>Agaricales</taxon>
        <taxon>Marasmiineae</taxon>
        <taxon>Mycenaceae</taxon>
        <taxon>Favolaschia</taxon>
    </lineage>
</organism>
<reference evidence="2 3" key="1">
    <citation type="journal article" date="2024" name="J Genomics">
        <title>Draft genome sequencing and assembly of Favolaschia claudopus CIRM-BRFM 2984 isolated from oak limbs.</title>
        <authorList>
            <person name="Navarro D."/>
            <person name="Drula E."/>
            <person name="Chaduli D."/>
            <person name="Cazenave R."/>
            <person name="Ahrendt S."/>
            <person name="Wang J."/>
            <person name="Lipzen A."/>
            <person name="Daum C."/>
            <person name="Barry K."/>
            <person name="Grigoriev I.V."/>
            <person name="Favel A."/>
            <person name="Rosso M.N."/>
            <person name="Martin F."/>
        </authorList>
    </citation>
    <scope>NUCLEOTIDE SEQUENCE [LARGE SCALE GENOMIC DNA]</scope>
    <source>
        <strain evidence="2 3">CIRM-BRFM 2984</strain>
    </source>
</reference>
<evidence type="ECO:0000313" key="3">
    <source>
        <dbReference type="Proteomes" id="UP001362999"/>
    </source>
</evidence>
<dbReference type="SUPFAM" id="SSF52266">
    <property type="entry name" value="SGNH hydrolase"/>
    <property type="match status" value="1"/>
</dbReference>
<dbReference type="AlphaFoldDB" id="A0AAW0CI36"/>